<dbReference type="SMART" id="SM00824">
    <property type="entry name" value="PKS_TE"/>
    <property type="match status" value="1"/>
</dbReference>
<evidence type="ECO:0000256" key="2">
    <source>
        <dbReference type="ARBA" id="ARBA00022801"/>
    </source>
</evidence>
<comment type="similarity">
    <text evidence="1">Belongs to the thioesterase family.</text>
</comment>
<dbReference type="PANTHER" id="PTHR11487:SF0">
    <property type="entry name" value="S-ACYL FATTY ACID SYNTHASE THIOESTERASE, MEDIUM CHAIN"/>
    <property type="match status" value="1"/>
</dbReference>
<evidence type="ECO:0000256" key="1">
    <source>
        <dbReference type="ARBA" id="ARBA00007169"/>
    </source>
</evidence>
<dbReference type="InterPro" id="IPR020802">
    <property type="entry name" value="TesA-like"/>
</dbReference>
<evidence type="ECO:0000313" key="5">
    <source>
        <dbReference type="Proteomes" id="UP001332243"/>
    </source>
</evidence>
<organism evidence="4 5">
    <name type="scientific">Plantactinospora sonchi</name>
    <dbReference type="NCBI Taxonomy" id="1544735"/>
    <lineage>
        <taxon>Bacteria</taxon>
        <taxon>Bacillati</taxon>
        <taxon>Actinomycetota</taxon>
        <taxon>Actinomycetes</taxon>
        <taxon>Micromonosporales</taxon>
        <taxon>Micromonosporaceae</taxon>
        <taxon>Plantactinospora</taxon>
    </lineage>
</organism>
<dbReference type="Pfam" id="PF00975">
    <property type="entry name" value="Thioesterase"/>
    <property type="match status" value="1"/>
</dbReference>
<dbReference type="InterPro" id="IPR029058">
    <property type="entry name" value="AB_hydrolase_fold"/>
</dbReference>
<evidence type="ECO:0000259" key="3">
    <source>
        <dbReference type="SMART" id="SM00824"/>
    </source>
</evidence>
<dbReference type="InterPro" id="IPR001031">
    <property type="entry name" value="Thioesterase"/>
</dbReference>
<dbReference type="Proteomes" id="UP001332243">
    <property type="component" value="Unassembled WGS sequence"/>
</dbReference>
<dbReference type="SUPFAM" id="SSF53474">
    <property type="entry name" value="alpha/beta-Hydrolases"/>
    <property type="match status" value="1"/>
</dbReference>
<accession>A0ABU7RT36</accession>
<dbReference type="GO" id="GO:0016787">
    <property type="term" value="F:hydrolase activity"/>
    <property type="evidence" value="ECO:0007669"/>
    <property type="project" value="UniProtKB-KW"/>
</dbReference>
<reference evidence="4 5" key="1">
    <citation type="submission" date="2024-01" db="EMBL/GenBank/DDBJ databases">
        <title>Genome insights into Plantactinospora sonchi sp. nov.</title>
        <authorList>
            <person name="Wang L."/>
        </authorList>
    </citation>
    <scope>NUCLEOTIDE SEQUENCE [LARGE SCALE GENOMIC DNA]</scope>
    <source>
        <strain evidence="4 5">NEAU-QY2</strain>
    </source>
</reference>
<keyword evidence="5" id="KW-1185">Reference proteome</keyword>
<dbReference type="Gene3D" id="3.40.50.1820">
    <property type="entry name" value="alpha/beta hydrolase"/>
    <property type="match status" value="1"/>
</dbReference>
<dbReference type="InterPro" id="IPR012223">
    <property type="entry name" value="TEII"/>
</dbReference>
<dbReference type="RefSeq" id="WP_331214777.1">
    <property type="nucleotide sequence ID" value="NZ_JAZGQK010000012.1"/>
</dbReference>
<evidence type="ECO:0000313" key="4">
    <source>
        <dbReference type="EMBL" id="MEE6259651.1"/>
    </source>
</evidence>
<keyword evidence="2 4" id="KW-0378">Hydrolase</keyword>
<sequence length="347" mass="38277">MDIGRQRTTNRTATFDASDTRPLPVAIHSANARISAIGRPSRRTGWLRCPRSRELTEGSSRNRPKATRRILVSPSHVLLRPLGEVTFVPTNQAVRISGDVWFRAYRRVDNPTLRLICLPHAGGVPTAFRGWPPLLPEDVQMLAVCYPGRQDRLTEPCITTMDEMADRLCAALLPYADRPLALFGHSMGAAIAHEVAGRLEARHEVRPVGLFLSGRPAPARSNRGHLHKQDDQALVREVHALGAADVSAYDNPDLRELLLPALRADYRLIETYRPDRPPTVTTPIVGYLGDADPAYRPDDMASWADVTTAGCTVHILPGGHFYLDPQEKKLVSNIASHLAGITGRRAD</sequence>
<feature type="domain" description="Thioesterase TesA-like" evidence="3">
    <location>
        <begin position="116"/>
        <end position="338"/>
    </location>
</feature>
<protein>
    <submittedName>
        <fullName evidence="4">Alpha/beta fold hydrolase</fullName>
    </submittedName>
</protein>
<dbReference type="EMBL" id="JAZGQK010000012">
    <property type="protein sequence ID" value="MEE6259651.1"/>
    <property type="molecule type" value="Genomic_DNA"/>
</dbReference>
<gene>
    <name evidence="4" type="ORF">V1633_14280</name>
</gene>
<comment type="caution">
    <text evidence="4">The sequence shown here is derived from an EMBL/GenBank/DDBJ whole genome shotgun (WGS) entry which is preliminary data.</text>
</comment>
<name>A0ABU7RT36_9ACTN</name>
<dbReference type="PANTHER" id="PTHR11487">
    <property type="entry name" value="THIOESTERASE"/>
    <property type="match status" value="1"/>
</dbReference>
<proteinExistence type="inferred from homology"/>